<accession>W2RS14</accession>
<dbReference type="PANTHER" id="PTHR47338:SF20">
    <property type="entry name" value="ZN(II)2CYS6 TRANSCRIPTION FACTOR (EUROFUNG)"/>
    <property type="match status" value="1"/>
</dbReference>
<dbReference type="VEuPathDB" id="FungiDB:HMPREF1541_05322"/>
<dbReference type="eggNOG" id="ENOG502SID0">
    <property type="taxonomic scope" value="Eukaryota"/>
</dbReference>
<keyword evidence="8" id="KW-1185">Reference proteome</keyword>
<dbReference type="GO" id="GO:0005634">
    <property type="term" value="C:nucleus"/>
    <property type="evidence" value="ECO:0007669"/>
    <property type="project" value="UniProtKB-SubCell"/>
</dbReference>
<keyword evidence="3" id="KW-0805">Transcription regulation</keyword>
<dbReference type="CDD" id="cd12148">
    <property type="entry name" value="fungal_TF_MHR"/>
    <property type="match status" value="1"/>
</dbReference>
<sequence length="406" mass="45691">MSTDVGFLDELMTMCSAFFSTVSNWFPIISKKRLLPRAESLKTESDASTALLLLCMKLATQLLSETEDARSLLYWTCRQFFARIENTPLLSLALLQAKLLIALYEIGHGIYPAGYLSIGHAARLGHIMGLQDRKNAPQLFRAAPTLTGREEERRTWWAVVVLDRIVNLGMYGGSLATGEPLNNELLPCNDDLWEQGAISGNGLVFGPNLESTDVGRYAQICQAAHVLGRVQRHCADHQLDTSFRLREAMQLDRALLALDATIQKTTTPPQMHYSDDAIAICCSARFLLYELYACNESGDNFMFPTGDEADMQKLALAGLEQCVERMYHVALRVCRDLSVSFHPGSMLVTHALYWAAAECRWYIKEGKQEAVIVSETILDALKILNRRWRRAGDYIRLLEREEMLSE</sequence>
<evidence type="ECO:0000256" key="4">
    <source>
        <dbReference type="ARBA" id="ARBA00023163"/>
    </source>
</evidence>
<evidence type="ECO:0000256" key="5">
    <source>
        <dbReference type="ARBA" id="ARBA00023242"/>
    </source>
</evidence>
<evidence type="ECO:0000256" key="1">
    <source>
        <dbReference type="ARBA" id="ARBA00004123"/>
    </source>
</evidence>
<dbReference type="InterPro" id="IPR050815">
    <property type="entry name" value="TF_fung"/>
</dbReference>
<name>W2RS14_CYPE1</name>
<dbReference type="GO" id="GO:0006351">
    <property type="term" value="P:DNA-templated transcription"/>
    <property type="evidence" value="ECO:0007669"/>
    <property type="project" value="InterPro"/>
</dbReference>
<evidence type="ECO:0000256" key="2">
    <source>
        <dbReference type="ARBA" id="ARBA00022723"/>
    </source>
</evidence>
<reference evidence="7 8" key="1">
    <citation type="submission" date="2013-03" db="EMBL/GenBank/DDBJ databases">
        <title>The Genome Sequence of Phialophora europaea CBS 101466.</title>
        <authorList>
            <consortium name="The Broad Institute Genomics Platform"/>
            <person name="Cuomo C."/>
            <person name="de Hoog S."/>
            <person name="Gorbushina A."/>
            <person name="Walker B."/>
            <person name="Young S.K."/>
            <person name="Zeng Q."/>
            <person name="Gargeya S."/>
            <person name="Fitzgerald M."/>
            <person name="Haas B."/>
            <person name="Abouelleil A."/>
            <person name="Allen A.W."/>
            <person name="Alvarado L."/>
            <person name="Arachchi H.M."/>
            <person name="Berlin A.M."/>
            <person name="Chapman S.B."/>
            <person name="Gainer-Dewar J."/>
            <person name="Goldberg J."/>
            <person name="Griggs A."/>
            <person name="Gujja S."/>
            <person name="Hansen M."/>
            <person name="Howarth C."/>
            <person name="Imamovic A."/>
            <person name="Ireland A."/>
            <person name="Larimer J."/>
            <person name="McCowan C."/>
            <person name="Murphy C."/>
            <person name="Pearson M."/>
            <person name="Poon T.W."/>
            <person name="Priest M."/>
            <person name="Roberts A."/>
            <person name="Saif S."/>
            <person name="Shea T."/>
            <person name="Sisk P."/>
            <person name="Sykes S."/>
            <person name="Wortman J."/>
            <person name="Nusbaum C."/>
            <person name="Birren B."/>
        </authorList>
    </citation>
    <scope>NUCLEOTIDE SEQUENCE [LARGE SCALE GENOMIC DNA]</scope>
    <source>
        <strain evidence="7 8">CBS 101466</strain>
    </source>
</reference>
<keyword evidence="4" id="KW-0804">Transcription</keyword>
<dbReference type="HOGENOM" id="CLU_023880_3_0_1"/>
<dbReference type="PANTHER" id="PTHR47338">
    <property type="entry name" value="ZN(II)2CYS6 TRANSCRIPTION FACTOR (EUROFUNG)-RELATED"/>
    <property type="match status" value="1"/>
</dbReference>
<evidence type="ECO:0000259" key="6">
    <source>
        <dbReference type="Pfam" id="PF04082"/>
    </source>
</evidence>
<evidence type="ECO:0000313" key="7">
    <source>
        <dbReference type="EMBL" id="ETN39100.1"/>
    </source>
</evidence>
<evidence type="ECO:0000256" key="3">
    <source>
        <dbReference type="ARBA" id="ARBA00023015"/>
    </source>
</evidence>
<dbReference type="GO" id="GO:0008270">
    <property type="term" value="F:zinc ion binding"/>
    <property type="evidence" value="ECO:0007669"/>
    <property type="project" value="InterPro"/>
</dbReference>
<dbReference type="AlphaFoldDB" id="W2RS14"/>
<dbReference type="InParanoid" id="W2RS14"/>
<protein>
    <recommendedName>
        <fullName evidence="6">Xylanolytic transcriptional activator regulatory domain-containing protein</fullName>
    </recommendedName>
</protein>
<dbReference type="InterPro" id="IPR007219">
    <property type="entry name" value="XnlR_reg_dom"/>
</dbReference>
<feature type="domain" description="Xylanolytic transcriptional activator regulatory" evidence="6">
    <location>
        <begin position="16"/>
        <end position="205"/>
    </location>
</feature>
<dbReference type="RefSeq" id="XP_008717885.1">
    <property type="nucleotide sequence ID" value="XM_008719663.1"/>
</dbReference>
<dbReference type="STRING" id="1220924.W2RS14"/>
<dbReference type="GeneID" id="19972661"/>
<organism evidence="7 8">
    <name type="scientific">Cyphellophora europaea (strain CBS 101466)</name>
    <name type="common">Phialophora europaea</name>
    <dbReference type="NCBI Taxonomy" id="1220924"/>
    <lineage>
        <taxon>Eukaryota</taxon>
        <taxon>Fungi</taxon>
        <taxon>Dikarya</taxon>
        <taxon>Ascomycota</taxon>
        <taxon>Pezizomycotina</taxon>
        <taxon>Eurotiomycetes</taxon>
        <taxon>Chaetothyriomycetidae</taxon>
        <taxon>Chaetothyriales</taxon>
        <taxon>Cyphellophoraceae</taxon>
        <taxon>Cyphellophora</taxon>
    </lineage>
</organism>
<dbReference type="GO" id="GO:0003677">
    <property type="term" value="F:DNA binding"/>
    <property type="evidence" value="ECO:0007669"/>
    <property type="project" value="InterPro"/>
</dbReference>
<keyword evidence="5" id="KW-0539">Nucleus</keyword>
<evidence type="ECO:0000313" key="8">
    <source>
        <dbReference type="Proteomes" id="UP000030752"/>
    </source>
</evidence>
<dbReference type="GO" id="GO:0000981">
    <property type="term" value="F:DNA-binding transcription factor activity, RNA polymerase II-specific"/>
    <property type="evidence" value="ECO:0007669"/>
    <property type="project" value="InterPro"/>
</dbReference>
<dbReference type="OrthoDB" id="270167at2759"/>
<proteinExistence type="predicted"/>
<dbReference type="EMBL" id="KB822721">
    <property type="protein sequence ID" value="ETN39100.1"/>
    <property type="molecule type" value="Genomic_DNA"/>
</dbReference>
<gene>
    <name evidence="7" type="ORF">HMPREF1541_05322</name>
</gene>
<comment type="subcellular location">
    <subcellularLocation>
        <location evidence="1">Nucleus</location>
    </subcellularLocation>
</comment>
<keyword evidence="2" id="KW-0479">Metal-binding</keyword>
<dbReference type="Proteomes" id="UP000030752">
    <property type="component" value="Unassembled WGS sequence"/>
</dbReference>
<dbReference type="Pfam" id="PF04082">
    <property type="entry name" value="Fungal_trans"/>
    <property type="match status" value="1"/>
</dbReference>